<dbReference type="RefSeq" id="WP_005986070.1">
    <property type="nucleotide sequence ID" value="NC_016629.1"/>
</dbReference>
<dbReference type="InterPro" id="IPR007922">
    <property type="entry name" value="DciA-like"/>
</dbReference>
<feature type="region of interest" description="Disordered" evidence="1">
    <location>
        <begin position="117"/>
        <end position="146"/>
    </location>
</feature>
<proteinExistence type="predicted"/>
<evidence type="ECO:0008006" key="4">
    <source>
        <dbReference type="Google" id="ProtNLM"/>
    </source>
</evidence>
<dbReference type="Pfam" id="PF05258">
    <property type="entry name" value="DciA"/>
    <property type="match status" value="1"/>
</dbReference>
<reference evidence="2 3" key="1">
    <citation type="journal article" date="2011" name="J. Bacteriol.">
        <title>Genome sequence of the mercury-methylating and pleomorphic Desulfovibrio africanus Strain Walvis Bay.</title>
        <authorList>
            <person name="Brown S.D."/>
            <person name="Wall J.D."/>
            <person name="Kucken A.M."/>
            <person name="Gilmour C.C."/>
            <person name="Podar M."/>
            <person name="Brandt C.C."/>
            <person name="Teshima H."/>
            <person name="Detter J.C."/>
            <person name="Han C.S."/>
            <person name="Land M.L."/>
            <person name="Lucas S."/>
            <person name="Han J."/>
            <person name="Pennacchio L."/>
            <person name="Nolan M."/>
            <person name="Pitluck S."/>
            <person name="Woyke T."/>
            <person name="Goodwin L."/>
            <person name="Palumbo A.V."/>
            <person name="Elias D.A."/>
        </authorList>
    </citation>
    <scope>NUCLEOTIDE SEQUENCE [LARGE SCALE GENOMIC DNA]</scope>
    <source>
        <strain evidence="2 3">Walvis Bay</strain>
    </source>
</reference>
<keyword evidence="3" id="KW-1185">Reference proteome</keyword>
<dbReference type="eggNOG" id="COG5512">
    <property type="taxonomic scope" value="Bacteria"/>
</dbReference>
<protein>
    <recommendedName>
        <fullName evidence="4">DUF721 domain-containing protein</fullName>
    </recommendedName>
</protein>
<gene>
    <name evidence="2" type="ORF">Desaf_1302</name>
</gene>
<accession>F3YYZ6</accession>
<dbReference type="EMBL" id="CP003221">
    <property type="protein sequence ID" value="EGJ49641.1"/>
    <property type="molecule type" value="Genomic_DNA"/>
</dbReference>
<evidence type="ECO:0000313" key="3">
    <source>
        <dbReference type="Proteomes" id="UP000007844"/>
    </source>
</evidence>
<sequence>MKRKDWPVIRRKDRTWRTLRAGDAAAKFLRRLGSGEELKFLRLWRHWGEVLGELAAEARPMERRGPTLVLGVQNSIASQELSYFQPQILQRVNAFLGEECFDKVIFELLRGRVPLDVERPRPEPPLRPEPPRPEQLGGLEGLAEADTPAGRAYKAYIRRMAGKL</sequence>
<dbReference type="KEGG" id="daf:Desaf_1302"/>
<evidence type="ECO:0000256" key="1">
    <source>
        <dbReference type="SAM" id="MobiDB-lite"/>
    </source>
</evidence>
<dbReference type="AlphaFoldDB" id="F3YYZ6"/>
<dbReference type="STRING" id="690850.Desaf_1302"/>
<evidence type="ECO:0000313" key="2">
    <source>
        <dbReference type="EMBL" id="EGJ49641.1"/>
    </source>
</evidence>
<organism evidence="2 3">
    <name type="scientific">Desulfocurvibacter africanus subsp. africanus str. Walvis Bay</name>
    <dbReference type="NCBI Taxonomy" id="690850"/>
    <lineage>
        <taxon>Bacteria</taxon>
        <taxon>Pseudomonadati</taxon>
        <taxon>Thermodesulfobacteriota</taxon>
        <taxon>Desulfovibrionia</taxon>
        <taxon>Desulfovibrionales</taxon>
        <taxon>Desulfovibrionaceae</taxon>
        <taxon>Desulfocurvibacter</taxon>
    </lineage>
</organism>
<dbReference type="HOGENOM" id="CLU_125373_0_0_7"/>
<feature type="compositionally biased region" description="Basic and acidic residues" evidence="1">
    <location>
        <begin position="117"/>
        <end position="132"/>
    </location>
</feature>
<name>F3YYZ6_DESAF</name>
<dbReference type="Proteomes" id="UP000007844">
    <property type="component" value="Chromosome"/>
</dbReference>